<protein>
    <submittedName>
        <fullName evidence="2">DUF664 domain-containing protein</fullName>
    </submittedName>
</protein>
<feature type="compositionally biased region" description="Basic and acidic residues" evidence="1">
    <location>
        <begin position="184"/>
        <end position="194"/>
    </location>
</feature>
<dbReference type="SUPFAM" id="SSF109854">
    <property type="entry name" value="DinB/YfiT-like putative metalloenzymes"/>
    <property type="match status" value="1"/>
</dbReference>
<evidence type="ECO:0000313" key="3">
    <source>
        <dbReference type="Proteomes" id="UP000783871"/>
    </source>
</evidence>
<dbReference type="RefSeq" id="WP_168002380.1">
    <property type="nucleotide sequence ID" value="NZ_JAATEO010000020.1"/>
</dbReference>
<sequence>MSLTTYAADEREMLLAFLQRQRDQVVCAVADLPEEARQVATAGGLTVPRLVGHLRDVERCWLRRWFAGEKDLPAFGLDTDDVGAPPTPDRVPLPELVEAYVAESRRCDEVVNAHGLDDVAANGRHTLRWILHHLVAETARHLGHLDLLREAAAGGGADGTADHRATVATAGEAAAGGVAGGRAGADRTGDEGPRGEAPPVAASTPA</sequence>
<evidence type="ECO:0000313" key="2">
    <source>
        <dbReference type="EMBL" id="NJP34032.1"/>
    </source>
</evidence>
<feature type="region of interest" description="Disordered" evidence="1">
    <location>
        <begin position="168"/>
        <end position="206"/>
    </location>
</feature>
<dbReference type="Proteomes" id="UP000783871">
    <property type="component" value="Unassembled WGS sequence"/>
</dbReference>
<dbReference type="InterPro" id="IPR007061">
    <property type="entry name" value="MST-like"/>
</dbReference>
<dbReference type="Gene3D" id="1.20.120.450">
    <property type="entry name" value="dinb family like domain"/>
    <property type="match status" value="1"/>
</dbReference>
<evidence type="ECO:0000256" key="1">
    <source>
        <dbReference type="SAM" id="MobiDB-lite"/>
    </source>
</evidence>
<gene>
    <name evidence="2" type="ORF">HCJ94_19095</name>
</gene>
<keyword evidence="3" id="KW-1185">Reference proteome</keyword>
<dbReference type="Pfam" id="PF04978">
    <property type="entry name" value="MST"/>
    <property type="match status" value="1"/>
</dbReference>
<name>A0ABX0Z839_9ACTN</name>
<proteinExistence type="predicted"/>
<accession>A0ABX0Z839</accession>
<reference evidence="2 3" key="1">
    <citation type="submission" date="2020-03" db="EMBL/GenBank/DDBJ databases">
        <title>WGS of actinomycetes isolated from Thailand.</title>
        <authorList>
            <person name="Thawai C."/>
        </authorList>
    </citation>
    <scope>NUCLEOTIDE SEQUENCE [LARGE SCALE GENOMIC DNA]</scope>
    <source>
        <strain evidence="2 3">HSS6-12</strain>
    </source>
</reference>
<dbReference type="InterPro" id="IPR034660">
    <property type="entry name" value="DinB/YfiT-like"/>
</dbReference>
<comment type="caution">
    <text evidence="2">The sequence shown here is derived from an EMBL/GenBank/DDBJ whole genome shotgun (WGS) entry which is preliminary data.</text>
</comment>
<dbReference type="EMBL" id="JAATEO010000020">
    <property type="protein sequence ID" value="NJP34032.1"/>
    <property type="molecule type" value="Genomic_DNA"/>
</dbReference>
<organism evidence="2 3">
    <name type="scientific">Micromonospora thermarum</name>
    <dbReference type="NCBI Taxonomy" id="2720024"/>
    <lineage>
        <taxon>Bacteria</taxon>
        <taxon>Bacillati</taxon>
        <taxon>Actinomycetota</taxon>
        <taxon>Actinomycetes</taxon>
        <taxon>Micromonosporales</taxon>
        <taxon>Micromonosporaceae</taxon>
        <taxon>Micromonospora</taxon>
    </lineage>
</organism>